<evidence type="ECO:0000313" key="3">
    <source>
        <dbReference type="Proteomes" id="UP000077266"/>
    </source>
</evidence>
<reference evidence="2 3" key="1">
    <citation type="journal article" date="2016" name="Mol. Biol. Evol.">
        <title>Comparative Genomics of Early-Diverging Mushroom-Forming Fungi Provides Insights into the Origins of Lignocellulose Decay Capabilities.</title>
        <authorList>
            <person name="Nagy L.G."/>
            <person name="Riley R."/>
            <person name="Tritt A."/>
            <person name="Adam C."/>
            <person name="Daum C."/>
            <person name="Floudas D."/>
            <person name="Sun H."/>
            <person name="Yadav J.S."/>
            <person name="Pangilinan J."/>
            <person name="Larsson K.H."/>
            <person name="Matsuura K."/>
            <person name="Barry K."/>
            <person name="Labutti K."/>
            <person name="Kuo R."/>
            <person name="Ohm R.A."/>
            <person name="Bhattacharya S.S."/>
            <person name="Shirouzu T."/>
            <person name="Yoshinaga Y."/>
            <person name="Martin F.M."/>
            <person name="Grigoriev I.V."/>
            <person name="Hibbett D.S."/>
        </authorList>
    </citation>
    <scope>NUCLEOTIDE SEQUENCE [LARGE SCALE GENOMIC DNA]</scope>
    <source>
        <strain evidence="2 3">HHB12029</strain>
    </source>
</reference>
<protein>
    <submittedName>
        <fullName evidence="2">Uncharacterized protein</fullName>
    </submittedName>
</protein>
<organism evidence="2 3">
    <name type="scientific">Exidia glandulosa HHB12029</name>
    <dbReference type="NCBI Taxonomy" id="1314781"/>
    <lineage>
        <taxon>Eukaryota</taxon>
        <taxon>Fungi</taxon>
        <taxon>Dikarya</taxon>
        <taxon>Basidiomycota</taxon>
        <taxon>Agaricomycotina</taxon>
        <taxon>Agaricomycetes</taxon>
        <taxon>Auriculariales</taxon>
        <taxon>Exidiaceae</taxon>
        <taxon>Exidia</taxon>
    </lineage>
</organism>
<dbReference type="EMBL" id="KV426045">
    <property type="protein sequence ID" value="KZV90624.1"/>
    <property type="molecule type" value="Genomic_DNA"/>
</dbReference>
<proteinExistence type="predicted"/>
<evidence type="ECO:0000313" key="2">
    <source>
        <dbReference type="EMBL" id="KZV90624.1"/>
    </source>
</evidence>
<evidence type="ECO:0000256" key="1">
    <source>
        <dbReference type="SAM" id="MobiDB-lite"/>
    </source>
</evidence>
<keyword evidence="3" id="KW-1185">Reference proteome</keyword>
<sequence>MRTKREGADSDPDEDMAELRRTVARAPTEGGGRGRRVRRAGSLSSKQGPASQSAVGSPVVTSQAPSPPEPLSTSPELHAPRPVNLDPYADDPSVNARAESAFDYSRAQTATHMQQMVPDDRYYHPPSGHPPTPSAANERSYPVASNATSGNPLLLGDYALRSAPPGGTLLPPRTRTSPHITS</sequence>
<dbReference type="InParanoid" id="A0A165GJN2"/>
<feature type="region of interest" description="Disordered" evidence="1">
    <location>
        <begin position="1"/>
        <end position="182"/>
    </location>
</feature>
<dbReference type="Proteomes" id="UP000077266">
    <property type="component" value="Unassembled WGS sequence"/>
</dbReference>
<accession>A0A165GJN2</accession>
<gene>
    <name evidence="2" type="ORF">EXIGLDRAFT_116914</name>
</gene>
<name>A0A165GJN2_EXIGL</name>
<feature type="compositionally biased region" description="Polar residues" evidence="1">
    <location>
        <begin position="42"/>
        <end position="64"/>
    </location>
</feature>
<dbReference type="AlphaFoldDB" id="A0A165GJN2"/>